<sequence length="38" mass="4470">MKRNRFTKEQIICLLKEYVADMPVSELYRKHGVSDASI</sequence>
<protein>
    <submittedName>
        <fullName evidence="1">Transposase</fullName>
    </submittedName>
</protein>
<comment type="caution">
    <text evidence="1">The sequence shown here is derived from an EMBL/GenBank/DDBJ whole genome shotgun (WGS) entry which is preliminary data.</text>
</comment>
<dbReference type="EMBL" id="VEWJ01000009">
    <property type="protein sequence ID" value="TPF74695.1"/>
    <property type="molecule type" value="Genomic_DNA"/>
</dbReference>
<evidence type="ECO:0000313" key="1">
    <source>
        <dbReference type="EMBL" id="TPF74695.1"/>
    </source>
</evidence>
<dbReference type="Proteomes" id="UP000315388">
    <property type="component" value="Unassembled WGS sequence"/>
</dbReference>
<dbReference type="GO" id="GO:0006313">
    <property type="term" value="P:DNA transposition"/>
    <property type="evidence" value="ECO:0007669"/>
    <property type="project" value="InterPro"/>
</dbReference>
<dbReference type="AlphaFoldDB" id="A0A502BKR1"/>
<evidence type="ECO:0000313" key="2">
    <source>
        <dbReference type="Proteomes" id="UP000315388"/>
    </source>
</evidence>
<dbReference type="GO" id="GO:0003677">
    <property type="term" value="F:DNA binding"/>
    <property type="evidence" value="ECO:0007669"/>
    <property type="project" value="InterPro"/>
</dbReference>
<dbReference type="OrthoDB" id="9809060at2"/>
<organism evidence="1 2">
    <name type="scientific">Brucella gallinifaecis</name>
    <dbReference type="NCBI Taxonomy" id="215590"/>
    <lineage>
        <taxon>Bacteria</taxon>
        <taxon>Pseudomonadati</taxon>
        <taxon>Pseudomonadota</taxon>
        <taxon>Alphaproteobacteria</taxon>
        <taxon>Hyphomicrobiales</taxon>
        <taxon>Brucellaceae</taxon>
        <taxon>Brucella/Ochrobactrum group</taxon>
        <taxon>Brucella</taxon>
    </lineage>
</organism>
<proteinExistence type="predicted"/>
<dbReference type="InterPro" id="IPR002514">
    <property type="entry name" value="Transposase_8"/>
</dbReference>
<accession>A0A502BKR1</accession>
<reference evidence="1 2" key="1">
    <citation type="journal article" date="2003" name="Int. J. Syst. Evol. Microbiol.">
        <title>Towards a standardized format for the description of a novel species (of an established genus): Ochrobactrum gallinifaecis sp. nov.</title>
        <authorList>
            <person name="Kampfer P."/>
            <person name="Buczolits S."/>
            <person name="Albrecht A."/>
            <person name="Busse H.J."/>
            <person name="Stackebrandt E."/>
        </authorList>
    </citation>
    <scope>NUCLEOTIDE SEQUENCE [LARGE SCALE GENOMIC DNA]</scope>
    <source>
        <strain evidence="1 2">ISO 196</strain>
    </source>
</reference>
<gene>
    <name evidence="1" type="ORF">FHY56_13285</name>
</gene>
<dbReference type="Pfam" id="PF01527">
    <property type="entry name" value="HTH_Tnp_1"/>
    <property type="match status" value="1"/>
</dbReference>
<name>A0A502BKR1_9HYPH</name>
<keyword evidence="2" id="KW-1185">Reference proteome</keyword>
<dbReference type="GO" id="GO:0004803">
    <property type="term" value="F:transposase activity"/>
    <property type="evidence" value="ECO:0007669"/>
    <property type="project" value="InterPro"/>
</dbReference>